<dbReference type="EMBL" id="WNKZ01000012">
    <property type="protein sequence ID" value="MTV52430.1"/>
    <property type="molecule type" value="Genomic_DNA"/>
</dbReference>
<evidence type="ECO:0008006" key="6">
    <source>
        <dbReference type="Google" id="ProtNLM"/>
    </source>
</evidence>
<organism evidence="3 4">
    <name type="scientific">Pseudoduganella buxea</name>
    <dbReference type="NCBI Taxonomy" id="1949069"/>
    <lineage>
        <taxon>Bacteria</taxon>
        <taxon>Pseudomonadati</taxon>
        <taxon>Pseudomonadota</taxon>
        <taxon>Betaproteobacteria</taxon>
        <taxon>Burkholderiales</taxon>
        <taxon>Oxalobacteraceae</taxon>
        <taxon>Telluria group</taxon>
        <taxon>Pseudoduganella</taxon>
    </lineage>
</organism>
<keyword evidence="5" id="KW-1185">Reference proteome</keyword>
<dbReference type="Proteomes" id="UP000430634">
    <property type="component" value="Unassembled WGS sequence"/>
</dbReference>
<feature type="chain" id="PRO_5026045948" description="Pilus assembly protein" evidence="1">
    <location>
        <begin position="27"/>
        <end position="83"/>
    </location>
</feature>
<reference evidence="2" key="4">
    <citation type="submission" date="2024-05" db="EMBL/GenBank/DDBJ databases">
        <authorList>
            <person name="Sun Q."/>
            <person name="Zhou Y."/>
        </authorList>
    </citation>
    <scope>NUCLEOTIDE SEQUENCE</scope>
    <source>
        <strain evidence="2">CGMCC 1.15931</strain>
    </source>
</reference>
<evidence type="ECO:0000256" key="1">
    <source>
        <dbReference type="SAM" id="SignalP"/>
    </source>
</evidence>
<sequence>MIFFRPLILLLASGLLLGGCASNEPAGTGNTVRNIMASQILPPQLDKRRAGTDAGIAISAFENYQKSYETPKAQNDNPTFGKK</sequence>
<keyword evidence="1" id="KW-0732">Signal</keyword>
<evidence type="ECO:0000313" key="5">
    <source>
        <dbReference type="Proteomes" id="UP000622638"/>
    </source>
</evidence>
<dbReference type="EMBL" id="BMKG01000024">
    <property type="protein sequence ID" value="GGC18144.1"/>
    <property type="molecule type" value="Genomic_DNA"/>
</dbReference>
<gene>
    <name evidence="2" type="ORF">GCM10011572_44350</name>
    <name evidence="3" type="ORF">GM672_06725</name>
</gene>
<dbReference type="RefSeq" id="WP_155469761.1">
    <property type="nucleotide sequence ID" value="NZ_BMKG01000024.1"/>
</dbReference>
<dbReference type="Proteomes" id="UP000622638">
    <property type="component" value="Unassembled WGS sequence"/>
</dbReference>
<reference evidence="5" key="2">
    <citation type="journal article" date="2019" name="Int. J. Syst. Evol. Microbiol.">
        <title>The Global Catalogue of Microorganisms (GCM) 10K type strain sequencing project: providing services to taxonomists for standard genome sequencing and annotation.</title>
        <authorList>
            <consortium name="The Broad Institute Genomics Platform"/>
            <consortium name="The Broad Institute Genome Sequencing Center for Infectious Disease"/>
            <person name="Wu L."/>
            <person name="Ma J."/>
        </authorList>
    </citation>
    <scope>NUCLEOTIDE SEQUENCE [LARGE SCALE GENOMIC DNA]</scope>
    <source>
        <strain evidence="5">CGMCC 1.15931</strain>
    </source>
</reference>
<reference evidence="2" key="1">
    <citation type="journal article" date="2014" name="Int. J. Syst. Evol. Microbiol.">
        <title>Complete genome of a new Firmicutes species belonging to the dominant human colonic microbiota ('Ruminococcus bicirculans') reveals two chromosomes and a selective capacity to utilize plant glucans.</title>
        <authorList>
            <consortium name="NISC Comparative Sequencing Program"/>
            <person name="Wegmann U."/>
            <person name="Louis P."/>
            <person name="Goesmann A."/>
            <person name="Henrissat B."/>
            <person name="Duncan S.H."/>
            <person name="Flint H.J."/>
        </authorList>
    </citation>
    <scope>NUCLEOTIDE SEQUENCE</scope>
    <source>
        <strain evidence="2">CGMCC 1.15931</strain>
    </source>
</reference>
<dbReference type="PROSITE" id="PS51257">
    <property type="entry name" value="PROKAR_LIPOPROTEIN"/>
    <property type="match status" value="1"/>
</dbReference>
<comment type="caution">
    <text evidence="3">The sequence shown here is derived from an EMBL/GenBank/DDBJ whole genome shotgun (WGS) entry which is preliminary data.</text>
</comment>
<reference evidence="3 4" key="3">
    <citation type="submission" date="2019-11" db="EMBL/GenBank/DDBJ databases">
        <title>Type strains purchased from KCTC, JCM and DSMZ.</title>
        <authorList>
            <person name="Lu H."/>
        </authorList>
    </citation>
    <scope>NUCLEOTIDE SEQUENCE [LARGE SCALE GENOMIC DNA]</scope>
    <source>
        <strain evidence="3 4">KCTC 52429</strain>
    </source>
</reference>
<dbReference type="OrthoDB" id="8758794at2"/>
<evidence type="ECO:0000313" key="2">
    <source>
        <dbReference type="EMBL" id="GGC18144.1"/>
    </source>
</evidence>
<accession>A0A6I3STB9</accession>
<protein>
    <recommendedName>
        <fullName evidence="6">Pilus assembly protein</fullName>
    </recommendedName>
</protein>
<name>A0A6I3STB9_9BURK</name>
<dbReference type="AlphaFoldDB" id="A0A6I3STB9"/>
<evidence type="ECO:0000313" key="4">
    <source>
        <dbReference type="Proteomes" id="UP000430634"/>
    </source>
</evidence>
<evidence type="ECO:0000313" key="3">
    <source>
        <dbReference type="EMBL" id="MTV52430.1"/>
    </source>
</evidence>
<feature type="signal peptide" evidence="1">
    <location>
        <begin position="1"/>
        <end position="26"/>
    </location>
</feature>
<proteinExistence type="predicted"/>